<keyword evidence="3" id="KW-0804">Transcription</keyword>
<dbReference type="RefSeq" id="WP_136953133.1">
    <property type="nucleotide sequence ID" value="NZ_CP039712.1"/>
</dbReference>
<reference evidence="5 6" key="1">
    <citation type="submission" date="2019-04" db="EMBL/GenBank/DDBJ databases">
        <title>Vagococcus sp. nov., isolated from faeces of yaks (Bos grunniens).</title>
        <authorList>
            <person name="Ge Y."/>
        </authorList>
    </citation>
    <scope>NUCLEOTIDE SEQUENCE [LARGE SCALE GENOMIC DNA]</scope>
    <source>
        <strain evidence="5 6">MN-17</strain>
    </source>
</reference>
<dbReference type="Pfam" id="PF10114">
    <property type="entry name" value="PocR"/>
    <property type="match status" value="1"/>
</dbReference>
<dbReference type="GO" id="GO:0043565">
    <property type="term" value="F:sequence-specific DNA binding"/>
    <property type="evidence" value="ECO:0007669"/>
    <property type="project" value="InterPro"/>
</dbReference>
<dbReference type="InterPro" id="IPR018771">
    <property type="entry name" value="PocR_dom"/>
</dbReference>
<evidence type="ECO:0000256" key="1">
    <source>
        <dbReference type="ARBA" id="ARBA00023015"/>
    </source>
</evidence>
<dbReference type="InterPro" id="IPR018060">
    <property type="entry name" value="HTH_AraC"/>
</dbReference>
<evidence type="ECO:0000259" key="4">
    <source>
        <dbReference type="PROSITE" id="PS01124"/>
    </source>
</evidence>
<evidence type="ECO:0000313" key="6">
    <source>
        <dbReference type="Proteomes" id="UP000298615"/>
    </source>
</evidence>
<keyword evidence="2" id="KW-0238">DNA-binding</keyword>
<dbReference type="KEGG" id="vao:FA707_04670"/>
<keyword evidence="6" id="KW-1185">Reference proteome</keyword>
<accession>A0A4D7CQF2</accession>
<dbReference type="PANTHER" id="PTHR43280:SF28">
    <property type="entry name" value="HTH-TYPE TRANSCRIPTIONAL ACTIVATOR RHAS"/>
    <property type="match status" value="1"/>
</dbReference>
<dbReference type="InterPro" id="IPR020449">
    <property type="entry name" value="Tscrpt_reg_AraC-type_HTH"/>
</dbReference>
<feature type="domain" description="HTH araC/xylS-type" evidence="4">
    <location>
        <begin position="234"/>
        <end position="332"/>
    </location>
</feature>
<evidence type="ECO:0000313" key="5">
    <source>
        <dbReference type="EMBL" id="QCI86299.1"/>
    </source>
</evidence>
<dbReference type="PROSITE" id="PS01124">
    <property type="entry name" value="HTH_ARAC_FAMILY_2"/>
    <property type="match status" value="1"/>
</dbReference>
<dbReference type="GO" id="GO:0003700">
    <property type="term" value="F:DNA-binding transcription factor activity"/>
    <property type="evidence" value="ECO:0007669"/>
    <property type="project" value="InterPro"/>
</dbReference>
<dbReference type="EMBL" id="CP039712">
    <property type="protein sequence ID" value="QCI86299.1"/>
    <property type="molecule type" value="Genomic_DNA"/>
</dbReference>
<dbReference type="PRINTS" id="PR00032">
    <property type="entry name" value="HTHARAC"/>
</dbReference>
<organism evidence="5 6">
    <name type="scientific">Vagococcus zengguangii</name>
    <dbReference type="NCBI Taxonomy" id="2571750"/>
    <lineage>
        <taxon>Bacteria</taxon>
        <taxon>Bacillati</taxon>
        <taxon>Bacillota</taxon>
        <taxon>Bacilli</taxon>
        <taxon>Lactobacillales</taxon>
        <taxon>Enterococcaceae</taxon>
        <taxon>Vagococcus</taxon>
    </lineage>
</organism>
<dbReference type="Pfam" id="PF12833">
    <property type="entry name" value="HTH_18"/>
    <property type="match status" value="1"/>
</dbReference>
<gene>
    <name evidence="5" type="ORF">FA707_04670</name>
</gene>
<dbReference type="SMART" id="SM00342">
    <property type="entry name" value="HTH_ARAC"/>
    <property type="match status" value="1"/>
</dbReference>
<keyword evidence="1" id="KW-0805">Transcription regulation</keyword>
<dbReference type="InterPro" id="IPR009057">
    <property type="entry name" value="Homeodomain-like_sf"/>
</dbReference>
<evidence type="ECO:0000256" key="2">
    <source>
        <dbReference type="ARBA" id="ARBA00023125"/>
    </source>
</evidence>
<dbReference type="AlphaFoldDB" id="A0A4D7CQF2"/>
<dbReference type="InterPro" id="IPR018062">
    <property type="entry name" value="HTH_AraC-typ_CS"/>
</dbReference>
<dbReference type="Proteomes" id="UP000298615">
    <property type="component" value="Chromosome"/>
</dbReference>
<name>A0A4D7CQF2_9ENTE</name>
<evidence type="ECO:0000256" key="3">
    <source>
        <dbReference type="ARBA" id="ARBA00023163"/>
    </source>
</evidence>
<dbReference type="Gene3D" id="1.10.10.60">
    <property type="entry name" value="Homeodomain-like"/>
    <property type="match status" value="2"/>
</dbReference>
<sequence length="334" mass="38747">MAYKIEEVLDLKKWETLQESIAIATNLAIILVDYQGRPISTHSQVQPFCSLARKHPELKFFCEKCDARAAIEAVRMNEPFIYRCHFNIIDMAIPIMVDNQYTGAIMAGEITLRDNHDKLEQVLNLDHLESVQAFKCEHVDLFEQYPSLTLDELTKFANMLKDLSHYIVNEAIKKDFLVKTYKQSLTIRKKDDRVVTSTNLDNLEYVEKELKQSLLDKRLNNLSTKRSLKNKQLQPAIDAIFYNKQENLDLTTLASLCNLSPSYLSRLIKEEFGEPFTKVYTKLKISWAKKLLKTTDLPINQISDELGYVEPSYFVRTFKKVTGMTPLKYRKNSN</sequence>
<dbReference type="PANTHER" id="PTHR43280">
    <property type="entry name" value="ARAC-FAMILY TRANSCRIPTIONAL REGULATOR"/>
    <property type="match status" value="1"/>
</dbReference>
<protein>
    <submittedName>
        <fullName evidence="5">Helix-turn-helix domain-containing protein</fullName>
    </submittedName>
</protein>
<proteinExistence type="predicted"/>
<dbReference type="PROSITE" id="PS00041">
    <property type="entry name" value="HTH_ARAC_FAMILY_1"/>
    <property type="match status" value="1"/>
</dbReference>
<dbReference type="SUPFAM" id="SSF46689">
    <property type="entry name" value="Homeodomain-like"/>
    <property type="match status" value="2"/>
</dbReference>